<keyword evidence="4" id="KW-1185">Reference proteome</keyword>
<feature type="compositionally biased region" description="Pro residues" evidence="1">
    <location>
        <begin position="95"/>
        <end position="106"/>
    </location>
</feature>
<evidence type="ECO:0000313" key="4">
    <source>
        <dbReference type="Proteomes" id="UP000570517"/>
    </source>
</evidence>
<feature type="transmembrane region" description="Helical" evidence="2">
    <location>
        <begin position="24"/>
        <end position="44"/>
    </location>
</feature>
<dbReference type="Proteomes" id="UP000570517">
    <property type="component" value="Unassembled WGS sequence"/>
</dbReference>
<feature type="region of interest" description="Disordered" evidence="1">
    <location>
        <begin position="87"/>
        <end position="107"/>
    </location>
</feature>
<name>A0A850PVC7_9MYCO</name>
<evidence type="ECO:0008006" key="5">
    <source>
        <dbReference type="Google" id="ProtNLM"/>
    </source>
</evidence>
<keyword evidence="2" id="KW-0812">Transmembrane</keyword>
<protein>
    <recommendedName>
        <fullName evidence="5">RNA-binding protein</fullName>
    </recommendedName>
</protein>
<sequence length="123" mass="12533">MRCAVCAPIHRNGGRPGGTIPVVWALRVVGSVGLCVVTFGLSALPQPMEATADVCGSVGGRHVSVNACGSIADAIAPWVPPPSEYVPLPEDYEAAPPPPPPPPPPDISVCGNFGRRITVSGCV</sequence>
<comment type="caution">
    <text evidence="3">The sequence shown here is derived from an EMBL/GenBank/DDBJ whole genome shotgun (WGS) entry which is preliminary data.</text>
</comment>
<keyword evidence="2" id="KW-0472">Membrane</keyword>
<dbReference type="AlphaFoldDB" id="A0A850PVC7"/>
<organism evidence="3 4">
    <name type="scientific">Mycolicibacterium hippocampi</name>
    <dbReference type="NCBI Taxonomy" id="659824"/>
    <lineage>
        <taxon>Bacteria</taxon>
        <taxon>Bacillati</taxon>
        <taxon>Actinomycetota</taxon>
        <taxon>Actinomycetes</taxon>
        <taxon>Mycobacteriales</taxon>
        <taxon>Mycobacteriaceae</taxon>
        <taxon>Mycolicibacterium</taxon>
    </lineage>
</organism>
<evidence type="ECO:0000256" key="1">
    <source>
        <dbReference type="SAM" id="MobiDB-lite"/>
    </source>
</evidence>
<evidence type="ECO:0000256" key="2">
    <source>
        <dbReference type="SAM" id="Phobius"/>
    </source>
</evidence>
<reference evidence="3 4" key="1">
    <citation type="submission" date="2020-05" db="EMBL/GenBank/DDBJ databases">
        <title>Draft genome sequence of Mycobacterium hippocampi DL, isolated from European seabass, Dicentrarchus labrax, reared in fish farms.</title>
        <authorList>
            <person name="Stathopoulou P."/>
            <person name="Asimakis E."/>
            <person name="Tzokas K."/>
            <person name="Batargias C."/>
            <person name="Tsiamis G."/>
        </authorList>
    </citation>
    <scope>NUCLEOTIDE SEQUENCE [LARGE SCALE GENOMIC DNA]</scope>
    <source>
        <strain evidence="3 4">DL</strain>
    </source>
</reference>
<keyword evidence="2" id="KW-1133">Transmembrane helix</keyword>
<dbReference type="EMBL" id="JABFYL010000039">
    <property type="protein sequence ID" value="NVN51944.1"/>
    <property type="molecule type" value="Genomic_DNA"/>
</dbReference>
<accession>A0A850PVC7</accession>
<evidence type="ECO:0000313" key="3">
    <source>
        <dbReference type="EMBL" id="NVN51944.1"/>
    </source>
</evidence>
<gene>
    <name evidence="3" type="ORF">HLY00_1937</name>
</gene>
<proteinExistence type="predicted"/>